<organism evidence="2 3">
    <name type="scientific">Mesorhizobium dulcispinae</name>
    <dbReference type="NCBI Taxonomy" id="3072316"/>
    <lineage>
        <taxon>Bacteria</taxon>
        <taxon>Pseudomonadati</taxon>
        <taxon>Pseudomonadota</taxon>
        <taxon>Alphaproteobacteria</taxon>
        <taxon>Hyphomicrobiales</taxon>
        <taxon>Phyllobacteriaceae</taxon>
        <taxon>Mesorhizobium</taxon>
    </lineage>
</organism>
<comment type="caution">
    <text evidence="2">The sequence shown here is derived from an EMBL/GenBank/DDBJ whole genome shotgun (WGS) entry which is preliminary data.</text>
</comment>
<reference evidence="2 3" key="1">
    <citation type="submission" date="2023-08" db="EMBL/GenBank/DDBJ databases">
        <title>Implementing the SeqCode for naming new Mesorhizobium species isolated from Vachellia karroo root nodules.</title>
        <authorList>
            <person name="Van Lill M."/>
        </authorList>
    </citation>
    <scope>NUCLEOTIDE SEQUENCE [LARGE SCALE GENOMIC DNA]</scope>
    <source>
        <strain evidence="2 3">VK23A</strain>
    </source>
</reference>
<evidence type="ECO:0000313" key="3">
    <source>
        <dbReference type="Proteomes" id="UP001271780"/>
    </source>
</evidence>
<dbReference type="Proteomes" id="UP001271780">
    <property type="component" value="Unassembled WGS sequence"/>
</dbReference>
<gene>
    <name evidence="2" type="ORF">RFM27_14810</name>
</gene>
<protein>
    <submittedName>
        <fullName evidence="2">Uncharacterized protein</fullName>
    </submittedName>
</protein>
<evidence type="ECO:0000256" key="1">
    <source>
        <dbReference type="SAM" id="MobiDB-lite"/>
    </source>
</evidence>
<evidence type="ECO:0000313" key="2">
    <source>
        <dbReference type="EMBL" id="MDX8473348.1"/>
    </source>
</evidence>
<proteinExistence type="predicted"/>
<keyword evidence="3" id="KW-1185">Reference proteome</keyword>
<dbReference type="EMBL" id="JAVIIZ010000007">
    <property type="protein sequence ID" value="MDX8473348.1"/>
    <property type="molecule type" value="Genomic_DNA"/>
</dbReference>
<feature type="compositionally biased region" description="Pro residues" evidence="1">
    <location>
        <begin position="52"/>
        <end position="69"/>
    </location>
</feature>
<accession>A0ABU4XH33</accession>
<feature type="region of interest" description="Disordered" evidence="1">
    <location>
        <begin position="44"/>
        <end position="129"/>
    </location>
</feature>
<sequence>MFGFVGGLIGDATILHTSYATFMIAESLGNAYTFLVSAISSSQMDADDECGAPPPAPYSKSSPLPPPPGSGLFFCPHETATAESPSPGLPNRIARQFGQSDLSPRGEEPVSAGANLFSPRGEGGREAAG</sequence>
<name>A0ABU4XH33_9HYPH</name>
<dbReference type="RefSeq" id="WP_320316890.1">
    <property type="nucleotide sequence ID" value="NZ_JAVIIX010000007.1"/>
</dbReference>